<dbReference type="Pfam" id="PF08239">
    <property type="entry name" value="SH3_3"/>
    <property type="match status" value="1"/>
</dbReference>
<dbReference type="CDD" id="cd16913">
    <property type="entry name" value="YkuD_like"/>
    <property type="match status" value="1"/>
</dbReference>
<keyword evidence="2" id="KW-0808">Transferase</keyword>
<accession>A0ABM6U7D4</accession>
<dbReference type="InterPro" id="IPR038063">
    <property type="entry name" value="Transpep_catalytic_dom"/>
</dbReference>
<feature type="signal peptide" evidence="7">
    <location>
        <begin position="1"/>
        <end position="20"/>
    </location>
</feature>
<dbReference type="GeneID" id="77469140"/>
<evidence type="ECO:0000256" key="1">
    <source>
        <dbReference type="ARBA" id="ARBA00004752"/>
    </source>
</evidence>
<feature type="active site" description="Proton donor/acceptor" evidence="6">
    <location>
        <position position="319"/>
    </location>
</feature>
<dbReference type="InterPro" id="IPR003646">
    <property type="entry name" value="SH3-like_bac-type"/>
</dbReference>
<dbReference type="InterPro" id="IPR005490">
    <property type="entry name" value="LD_TPept_cat_dom"/>
</dbReference>
<keyword evidence="11" id="KW-1185">Reference proteome</keyword>
<dbReference type="RefSeq" id="WP_005951618.1">
    <property type="nucleotide sequence ID" value="NZ_CP028103.1"/>
</dbReference>
<dbReference type="Proteomes" id="UP000241238">
    <property type="component" value="Chromosome"/>
</dbReference>
<dbReference type="SMART" id="SM00287">
    <property type="entry name" value="SH3b"/>
    <property type="match status" value="1"/>
</dbReference>
<dbReference type="PROSITE" id="PS51781">
    <property type="entry name" value="SH3B"/>
    <property type="match status" value="1"/>
</dbReference>
<keyword evidence="4 6" id="KW-0573">Peptidoglycan synthesis</keyword>
<keyword evidence="5 6" id="KW-0961">Cell wall biogenesis/degradation</keyword>
<reference evidence="11" key="1">
    <citation type="journal article" date="2018" name="MSphere">
        <title>Fusobacterium Genomics Using MinION and Illumina Sequencing Enables Genome Completion and Correction.</title>
        <authorList>
            <person name="Todd S.M."/>
            <person name="Settlage R.E."/>
            <person name="Lahmers K.K."/>
            <person name="Slade D.J."/>
        </authorList>
    </citation>
    <scope>NUCLEOTIDE SEQUENCE [LARGE SCALE GENOMIC DNA]</scope>
    <source>
        <strain evidence="11">ATCC 27725</strain>
    </source>
</reference>
<evidence type="ECO:0000256" key="5">
    <source>
        <dbReference type="ARBA" id="ARBA00023316"/>
    </source>
</evidence>
<keyword evidence="3 6" id="KW-0133">Cell shape</keyword>
<evidence type="ECO:0000256" key="3">
    <source>
        <dbReference type="ARBA" id="ARBA00022960"/>
    </source>
</evidence>
<dbReference type="Pfam" id="PF03734">
    <property type="entry name" value="YkuD"/>
    <property type="match status" value="1"/>
</dbReference>
<evidence type="ECO:0000259" key="8">
    <source>
        <dbReference type="PROSITE" id="PS51781"/>
    </source>
</evidence>
<dbReference type="PROSITE" id="PS52029">
    <property type="entry name" value="LD_TPASE"/>
    <property type="match status" value="1"/>
</dbReference>
<name>A0ABM6U7D4_FUSVA</name>
<evidence type="ECO:0000259" key="9">
    <source>
        <dbReference type="PROSITE" id="PS52029"/>
    </source>
</evidence>
<comment type="pathway">
    <text evidence="1 6">Cell wall biogenesis; peptidoglycan biosynthesis.</text>
</comment>
<feature type="active site" description="Nucleophile" evidence="6">
    <location>
        <position position="351"/>
    </location>
</feature>
<evidence type="ECO:0000256" key="7">
    <source>
        <dbReference type="SAM" id="SignalP"/>
    </source>
</evidence>
<feature type="domain" description="SH3b" evidence="8">
    <location>
        <begin position="55"/>
        <end position="122"/>
    </location>
</feature>
<dbReference type="SUPFAM" id="SSF141523">
    <property type="entry name" value="L,D-transpeptidase catalytic domain-like"/>
    <property type="match status" value="1"/>
</dbReference>
<evidence type="ECO:0000256" key="4">
    <source>
        <dbReference type="ARBA" id="ARBA00022984"/>
    </source>
</evidence>
<sequence>MRILKTALISLFMIGTAAFSFDGDASWTTVAIYDNEMPENIILNEKYSGGHPKVLDYVFVRTRTANLRDLPSTKGKIIKKFNYDAKLKALEKVYDYGNYWYKVETKDGEVGYISSMVVRKRMFRFEKALDKINELENFITKEMEAGREIVSTNSYVPNPNNVDFKREKDKYGTSLDQNIVGWYGKERIFVPDRSILSIVEQGDKTSKVHVASIKEEPLVIENKKISRNPKINKDFRKVIAIDIENQNLIIFEKNEDEKWVIVSYVYSKTGIESEVGFETPKGFFVAPMAKYIMPYNSEVGEKQGYARYAIRFSGGGYLHGTPINYEEDANREFFMRQKEKTLGTFTGTRKCVRTTEPHAKYLFEWMVKNPNKSRNEQVPNENIMFIIF</sequence>
<gene>
    <name evidence="10" type="ORF">C4N18_14125</name>
</gene>
<feature type="chain" id="PRO_5045507576" evidence="7">
    <location>
        <begin position="21"/>
        <end position="388"/>
    </location>
</feature>
<dbReference type="EMBL" id="CP028103">
    <property type="protein sequence ID" value="AVQ32303.1"/>
    <property type="molecule type" value="Genomic_DNA"/>
</dbReference>
<organism evidence="10 11">
    <name type="scientific">Fusobacterium varium ATCC 27725</name>
    <dbReference type="NCBI Taxonomy" id="469618"/>
    <lineage>
        <taxon>Bacteria</taxon>
        <taxon>Fusobacteriati</taxon>
        <taxon>Fusobacteriota</taxon>
        <taxon>Fusobacteriia</taxon>
        <taxon>Fusobacteriales</taxon>
        <taxon>Fusobacteriaceae</taxon>
        <taxon>Fusobacterium</taxon>
    </lineage>
</organism>
<protein>
    <submittedName>
        <fullName evidence="10">SH3 domain-containing protein</fullName>
    </submittedName>
</protein>
<evidence type="ECO:0000256" key="2">
    <source>
        <dbReference type="ARBA" id="ARBA00022679"/>
    </source>
</evidence>
<feature type="domain" description="L,D-TPase catalytic" evidence="9">
    <location>
        <begin position="237"/>
        <end position="388"/>
    </location>
</feature>
<proteinExistence type="predicted"/>
<keyword evidence="7" id="KW-0732">Signal</keyword>
<dbReference type="Gene3D" id="2.30.30.40">
    <property type="entry name" value="SH3 Domains"/>
    <property type="match status" value="1"/>
</dbReference>
<evidence type="ECO:0000313" key="10">
    <source>
        <dbReference type="EMBL" id="AVQ32303.1"/>
    </source>
</evidence>
<evidence type="ECO:0000256" key="6">
    <source>
        <dbReference type="PROSITE-ProRule" id="PRU01373"/>
    </source>
</evidence>
<dbReference type="Gene3D" id="2.40.440.10">
    <property type="entry name" value="L,D-transpeptidase catalytic domain-like"/>
    <property type="match status" value="1"/>
</dbReference>
<evidence type="ECO:0000313" key="11">
    <source>
        <dbReference type="Proteomes" id="UP000241238"/>
    </source>
</evidence>